<accession>A0A1G5PRS8</accession>
<evidence type="ECO:0000256" key="12">
    <source>
        <dbReference type="ARBA" id="ARBA00023136"/>
    </source>
</evidence>
<evidence type="ECO:0000256" key="9">
    <source>
        <dbReference type="ARBA" id="ARBA00022777"/>
    </source>
</evidence>
<keyword evidence="12 15" id="KW-0472">Membrane</keyword>
<dbReference type="GO" id="GO:0005524">
    <property type="term" value="F:ATP binding"/>
    <property type="evidence" value="ECO:0007669"/>
    <property type="project" value="UniProtKB-UniRule"/>
</dbReference>
<dbReference type="InterPro" id="IPR022826">
    <property type="entry name" value="KDO_kinase"/>
</dbReference>
<comment type="catalytic activity">
    <reaction evidence="14 15">
        <text>an alpha-Kdo-(2-&gt;6)-lipid IVA + ATP = a 4-O-phospho-alpha-Kdo-(2-&gt;6)-lipid IVA + ADP + H(+)</text>
        <dbReference type="Rhea" id="RHEA:74271"/>
        <dbReference type="ChEBI" id="CHEBI:15378"/>
        <dbReference type="ChEBI" id="CHEBI:30616"/>
        <dbReference type="ChEBI" id="CHEBI:176428"/>
        <dbReference type="ChEBI" id="CHEBI:193140"/>
        <dbReference type="ChEBI" id="CHEBI:456216"/>
        <dbReference type="EC" id="2.7.1.166"/>
    </reaction>
</comment>
<evidence type="ECO:0000313" key="16">
    <source>
        <dbReference type="EMBL" id="SCZ51931.1"/>
    </source>
</evidence>
<evidence type="ECO:0000256" key="11">
    <source>
        <dbReference type="ARBA" id="ARBA00022985"/>
    </source>
</evidence>
<dbReference type="OrthoDB" id="6854449at2"/>
<keyword evidence="5 15" id="KW-1003">Cell membrane</keyword>
<gene>
    <name evidence="15" type="primary">kdkA</name>
    <name evidence="16" type="ORF">SAMN03097708_00626</name>
</gene>
<proteinExistence type="inferred from homology"/>
<dbReference type="STRING" id="415747.SAMN03097708_00626"/>
<dbReference type="Proteomes" id="UP000199648">
    <property type="component" value="Unassembled WGS sequence"/>
</dbReference>
<name>A0A1G5PRS8_9GAMM</name>
<dbReference type="GO" id="GO:0009244">
    <property type="term" value="P:lipopolysaccharide core region biosynthetic process"/>
    <property type="evidence" value="ECO:0007669"/>
    <property type="project" value="UniProtKB-UniRule"/>
</dbReference>
<keyword evidence="8 15" id="KW-0547">Nucleotide-binding</keyword>
<sequence>MNPKYLRNGKEHILYDADTPDQVEGAFFEPEVWQRRNDLIGTAQGRGAAVFVRGDGGEYVLRHYRRGGAPAKISHDCYFWLGLGQTRAWREWHLLVSLHRRALPAPRPVAVRVIHAGLCYRADIVTARIPGNSLGQLLRHEEVPPETWKAVGICIRKFHDAGVYHADLNANNILVAESGEVFLVDFDRGRFRPSGGWRQGNLERLQRSLRKLSNLDVRFTYSECDWEHLLVGYR</sequence>
<evidence type="ECO:0000256" key="6">
    <source>
        <dbReference type="ARBA" id="ARBA00022519"/>
    </source>
</evidence>
<evidence type="ECO:0000256" key="5">
    <source>
        <dbReference type="ARBA" id="ARBA00022475"/>
    </source>
</evidence>
<evidence type="ECO:0000256" key="4">
    <source>
        <dbReference type="ARBA" id="ARBA00011988"/>
    </source>
</evidence>
<evidence type="ECO:0000256" key="10">
    <source>
        <dbReference type="ARBA" id="ARBA00022840"/>
    </source>
</evidence>
<dbReference type="GO" id="GO:0016773">
    <property type="term" value="F:phosphotransferase activity, alcohol group as acceptor"/>
    <property type="evidence" value="ECO:0007669"/>
    <property type="project" value="UniProtKB-UniRule"/>
</dbReference>
<protein>
    <recommendedName>
        <fullName evidence="13 15">3-deoxy-D-manno-octulosonic acid kinase</fullName>
        <shortName evidence="15">Kdo kinase</shortName>
        <ecNumber evidence="4 15">2.7.1.166</ecNumber>
    </recommendedName>
</protein>
<dbReference type="NCBIfam" id="NF002475">
    <property type="entry name" value="PRK01723.1"/>
    <property type="match status" value="1"/>
</dbReference>
<comment type="pathway">
    <text evidence="2 15">Bacterial outer membrane biogenesis; LPS core biosynthesis.</text>
</comment>
<comment type="function">
    <text evidence="15">Catalyzes the ATP-dependent phosphorylation of the 3-deoxy-D-manno-octulosonic acid (Kdo) residue in Kdo-lipid IV(A) at the 4-OH position.</text>
</comment>
<reference evidence="16 17" key="1">
    <citation type="submission" date="2016-10" db="EMBL/GenBank/DDBJ databases">
        <authorList>
            <person name="de Groot N.N."/>
        </authorList>
    </citation>
    <scope>NUCLEOTIDE SEQUENCE [LARGE SCALE GENOMIC DNA]</scope>
    <source>
        <strain evidence="16 17">HLD2</strain>
    </source>
</reference>
<keyword evidence="7 15" id="KW-0808">Transferase</keyword>
<evidence type="ECO:0000256" key="1">
    <source>
        <dbReference type="ARBA" id="ARBA00004515"/>
    </source>
</evidence>
<comment type="similarity">
    <text evidence="3 15">Belongs to the protein kinase superfamily. KdkA/RfaP family.</text>
</comment>
<dbReference type="EC" id="2.7.1.166" evidence="4 15"/>
<dbReference type="Gene3D" id="1.10.510.10">
    <property type="entry name" value="Transferase(Phosphotransferase) domain 1"/>
    <property type="match status" value="1"/>
</dbReference>
<evidence type="ECO:0000256" key="3">
    <source>
        <dbReference type="ARBA" id="ARBA00010327"/>
    </source>
</evidence>
<dbReference type="InterPro" id="IPR011009">
    <property type="entry name" value="Kinase-like_dom_sf"/>
</dbReference>
<dbReference type="AlphaFoldDB" id="A0A1G5PRS8"/>
<dbReference type="GO" id="GO:0005886">
    <property type="term" value="C:plasma membrane"/>
    <property type="evidence" value="ECO:0007669"/>
    <property type="project" value="UniProtKB-SubCell"/>
</dbReference>
<dbReference type="HAMAP" id="MF_00521">
    <property type="entry name" value="KDO_kinase"/>
    <property type="match status" value="1"/>
</dbReference>
<dbReference type="GO" id="GO:0016301">
    <property type="term" value="F:kinase activity"/>
    <property type="evidence" value="ECO:0007669"/>
    <property type="project" value="UniProtKB-KW"/>
</dbReference>
<comment type="subcellular location">
    <subcellularLocation>
        <location evidence="1 15">Cell inner membrane</location>
        <topology evidence="1 15">Peripheral membrane protein</topology>
        <orientation evidence="1 15">Cytoplasmic side</orientation>
    </subcellularLocation>
</comment>
<evidence type="ECO:0000256" key="14">
    <source>
        <dbReference type="ARBA" id="ARBA00034417"/>
    </source>
</evidence>
<evidence type="ECO:0000313" key="17">
    <source>
        <dbReference type="Proteomes" id="UP000199648"/>
    </source>
</evidence>
<evidence type="ECO:0000256" key="13">
    <source>
        <dbReference type="ARBA" id="ARBA00029511"/>
    </source>
</evidence>
<keyword evidence="10 15" id="KW-0067">ATP-binding</keyword>
<evidence type="ECO:0000256" key="8">
    <source>
        <dbReference type="ARBA" id="ARBA00022741"/>
    </source>
</evidence>
<dbReference type="RefSeq" id="WP_092992532.1">
    <property type="nucleotide sequence ID" value="NZ_FMWD01000002.1"/>
</dbReference>
<organism evidence="16 17">
    <name type="scientific">Thiohalomonas denitrificans</name>
    <dbReference type="NCBI Taxonomy" id="415747"/>
    <lineage>
        <taxon>Bacteria</taxon>
        <taxon>Pseudomonadati</taxon>
        <taxon>Pseudomonadota</taxon>
        <taxon>Gammaproteobacteria</taxon>
        <taxon>Thiohalomonadales</taxon>
        <taxon>Thiohalomonadaceae</taxon>
        <taxon>Thiohalomonas</taxon>
    </lineage>
</organism>
<keyword evidence="11 15" id="KW-0448">Lipopolysaccharide biosynthesis</keyword>
<keyword evidence="17" id="KW-1185">Reference proteome</keyword>
<dbReference type="Pfam" id="PF06293">
    <property type="entry name" value="Kdo"/>
    <property type="match status" value="1"/>
</dbReference>
<keyword evidence="6 15" id="KW-0997">Cell inner membrane</keyword>
<dbReference type="SUPFAM" id="SSF56112">
    <property type="entry name" value="Protein kinase-like (PK-like)"/>
    <property type="match status" value="1"/>
</dbReference>
<evidence type="ECO:0000256" key="15">
    <source>
        <dbReference type="HAMAP-Rule" id="MF_00521"/>
    </source>
</evidence>
<keyword evidence="9 15" id="KW-0418">Kinase</keyword>
<evidence type="ECO:0000256" key="2">
    <source>
        <dbReference type="ARBA" id="ARBA00004713"/>
    </source>
</evidence>
<dbReference type="UniPathway" id="UPA00958"/>
<dbReference type="EMBL" id="FMWD01000002">
    <property type="protein sequence ID" value="SCZ51931.1"/>
    <property type="molecule type" value="Genomic_DNA"/>
</dbReference>
<evidence type="ECO:0000256" key="7">
    <source>
        <dbReference type="ARBA" id="ARBA00022679"/>
    </source>
</evidence>
<feature type="active site" evidence="15">
    <location>
        <position position="167"/>
    </location>
</feature>